<comment type="similarity">
    <text evidence="1 7">Belongs to the nitroreductase family.</text>
</comment>
<dbReference type="PIRSF" id="PIRSF000232">
    <property type="entry name" value="YdjA"/>
    <property type="match status" value="1"/>
</dbReference>
<keyword evidence="5 7" id="KW-0560">Oxidoreductase</keyword>
<feature type="binding site" description="in other chain" evidence="8">
    <location>
        <begin position="138"/>
        <end position="140"/>
    </location>
    <ligand>
        <name>FMN</name>
        <dbReference type="ChEBI" id="CHEBI:58210"/>
        <note>ligand shared between dimeric partners</note>
    </ligand>
</feature>
<dbReference type="Proteomes" id="UP000321638">
    <property type="component" value="Unassembled WGS sequence"/>
</dbReference>
<dbReference type="EMBL" id="VDUZ01000041">
    <property type="protein sequence ID" value="TXL71600.1"/>
    <property type="molecule type" value="Genomic_DNA"/>
</dbReference>
<evidence type="ECO:0000256" key="7">
    <source>
        <dbReference type="PIRNR" id="PIRNR000232"/>
    </source>
</evidence>
<dbReference type="Gene3D" id="3.40.109.10">
    <property type="entry name" value="NADH Oxidase"/>
    <property type="match status" value="1"/>
</dbReference>
<keyword evidence="3 7" id="KW-0288">FMN</keyword>
<feature type="binding site" description="in other chain" evidence="8">
    <location>
        <begin position="15"/>
        <end position="17"/>
    </location>
    <ligand>
        <name>FMN</name>
        <dbReference type="ChEBI" id="CHEBI:58210"/>
        <note>ligand shared between dimeric partners</note>
    </ligand>
</feature>
<evidence type="ECO:0000256" key="6">
    <source>
        <dbReference type="ARBA" id="ARBA00023027"/>
    </source>
</evidence>
<dbReference type="CDD" id="cd02135">
    <property type="entry name" value="YdjA-like"/>
    <property type="match status" value="1"/>
</dbReference>
<comment type="caution">
    <text evidence="10">The sequence shown here is derived from an EMBL/GenBank/DDBJ whole genome shotgun (WGS) entry which is preliminary data.</text>
</comment>
<dbReference type="OrthoDB" id="9804207at2"/>
<dbReference type="InterPro" id="IPR029479">
    <property type="entry name" value="Nitroreductase"/>
</dbReference>
<feature type="domain" description="Nitroreductase" evidence="9">
    <location>
        <begin position="14"/>
        <end position="168"/>
    </location>
</feature>
<dbReference type="AlphaFoldDB" id="A0A5C8PCY7"/>
<evidence type="ECO:0000259" key="9">
    <source>
        <dbReference type="Pfam" id="PF00881"/>
    </source>
</evidence>
<evidence type="ECO:0000256" key="4">
    <source>
        <dbReference type="ARBA" id="ARBA00022857"/>
    </source>
</evidence>
<evidence type="ECO:0000256" key="2">
    <source>
        <dbReference type="ARBA" id="ARBA00022630"/>
    </source>
</evidence>
<dbReference type="SUPFAM" id="SSF55469">
    <property type="entry name" value="FMN-dependent nitroreductase-like"/>
    <property type="match status" value="1"/>
</dbReference>
<dbReference type="InterPro" id="IPR026021">
    <property type="entry name" value="YdjA-like"/>
</dbReference>
<accession>A0A5C8PCY7</accession>
<dbReference type="InterPro" id="IPR052530">
    <property type="entry name" value="NAD(P)H_nitroreductase"/>
</dbReference>
<dbReference type="GO" id="GO:0016491">
    <property type="term" value="F:oxidoreductase activity"/>
    <property type="evidence" value="ECO:0007669"/>
    <property type="project" value="UniProtKB-UniRule"/>
</dbReference>
<name>A0A5C8PCY7_9HYPH</name>
<organism evidence="10 11">
    <name type="scientific">Vineibacter terrae</name>
    <dbReference type="NCBI Taxonomy" id="2586908"/>
    <lineage>
        <taxon>Bacteria</taxon>
        <taxon>Pseudomonadati</taxon>
        <taxon>Pseudomonadota</taxon>
        <taxon>Alphaproteobacteria</taxon>
        <taxon>Hyphomicrobiales</taxon>
        <taxon>Vineibacter</taxon>
    </lineage>
</organism>
<keyword evidence="2 7" id="KW-0285">Flavoprotein</keyword>
<evidence type="ECO:0000256" key="1">
    <source>
        <dbReference type="ARBA" id="ARBA00007118"/>
    </source>
</evidence>
<evidence type="ECO:0000313" key="10">
    <source>
        <dbReference type="EMBL" id="TXL71600.1"/>
    </source>
</evidence>
<keyword evidence="4 7" id="KW-0521">NADP</keyword>
<feature type="binding site" evidence="8">
    <location>
        <position position="40"/>
    </location>
    <ligand>
        <name>FMN</name>
        <dbReference type="ChEBI" id="CHEBI:58210"/>
        <note>ligand shared between dimeric partners</note>
    </ligand>
</feature>
<evidence type="ECO:0000256" key="8">
    <source>
        <dbReference type="PIRSR" id="PIRSR000232-1"/>
    </source>
</evidence>
<dbReference type="EC" id="1.-.-.-" evidence="7"/>
<proteinExistence type="inferred from homology"/>
<dbReference type="InterPro" id="IPR000415">
    <property type="entry name" value="Nitroreductase-like"/>
</dbReference>
<evidence type="ECO:0000256" key="5">
    <source>
        <dbReference type="ARBA" id="ARBA00023002"/>
    </source>
</evidence>
<dbReference type="PANTHER" id="PTHR43821">
    <property type="entry name" value="NAD(P)H NITROREDUCTASE YDJA-RELATED"/>
    <property type="match status" value="1"/>
</dbReference>
<evidence type="ECO:0000313" key="11">
    <source>
        <dbReference type="Proteomes" id="UP000321638"/>
    </source>
</evidence>
<feature type="binding site" evidence="8">
    <location>
        <position position="44"/>
    </location>
    <ligand>
        <name>FMN</name>
        <dbReference type="ChEBI" id="CHEBI:58210"/>
        <note>ligand shared between dimeric partners</note>
    </ligand>
</feature>
<dbReference type="Pfam" id="PF00881">
    <property type="entry name" value="Nitroreductase"/>
    <property type="match status" value="1"/>
</dbReference>
<protein>
    <recommendedName>
        <fullName evidence="7">Putative NAD(P)H nitroreductase</fullName>
        <ecNumber evidence="7">1.-.-.-</ecNumber>
    </recommendedName>
</protein>
<keyword evidence="11" id="KW-1185">Reference proteome</keyword>
<evidence type="ECO:0000256" key="3">
    <source>
        <dbReference type="ARBA" id="ARBA00022643"/>
    </source>
</evidence>
<reference evidence="10 11" key="1">
    <citation type="submission" date="2019-06" db="EMBL/GenBank/DDBJ databases">
        <title>New taxonomy in bacterial strain CC-CFT640, isolated from vineyard.</title>
        <authorList>
            <person name="Lin S.-Y."/>
            <person name="Tsai C.-F."/>
            <person name="Young C.-C."/>
        </authorList>
    </citation>
    <scope>NUCLEOTIDE SEQUENCE [LARGE SCALE GENOMIC DNA]</scope>
    <source>
        <strain evidence="10 11">CC-CFT640</strain>
    </source>
</reference>
<gene>
    <name evidence="10" type="ORF">FHP25_29110</name>
</gene>
<dbReference type="PANTHER" id="PTHR43821:SF1">
    <property type="entry name" value="NAD(P)H NITROREDUCTASE YDJA-RELATED"/>
    <property type="match status" value="1"/>
</dbReference>
<comment type="cofactor">
    <cofactor evidence="8">
        <name>FMN</name>
        <dbReference type="ChEBI" id="CHEBI:58210"/>
    </cofactor>
    <text evidence="8">Binds 1 FMN per subunit.</text>
</comment>
<sequence length="195" mass="20868">MKVIGMHASDLLLNRYSAMKLSDPAPAAEALERILSSAVRAPDHGRLRPWRFILIDGDRRLQFGDLLADSLRRRRPDAPEDALNRERGKALRAPLIIVVAAACNPTAKIPVIEQILAAGAAAQNIMLAVFAEGFGAMWKTGDAAYDDDVKTALGLAAGDAIVGFLYVGTDSTGPSPVPQPSWRDFVRPWGGAPSA</sequence>
<keyword evidence="6 7" id="KW-0520">NAD</keyword>